<organism evidence="3 4">
    <name type="scientific">Monilinia fructicola</name>
    <name type="common">Brown rot fungus</name>
    <name type="synonym">Ciboria fructicola</name>
    <dbReference type="NCBI Taxonomy" id="38448"/>
    <lineage>
        <taxon>Eukaryota</taxon>
        <taxon>Fungi</taxon>
        <taxon>Dikarya</taxon>
        <taxon>Ascomycota</taxon>
        <taxon>Pezizomycotina</taxon>
        <taxon>Leotiomycetes</taxon>
        <taxon>Helotiales</taxon>
        <taxon>Sclerotiniaceae</taxon>
        <taxon>Monilinia</taxon>
    </lineage>
</organism>
<gene>
    <name evidence="3" type="ORF">EYC84_002673</name>
</gene>
<evidence type="ECO:0000313" key="4">
    <source>
        <dbReference type="Proteomes" id="UP000322873"/>
    </source>
</evidence>
<name>A0A5M9JMB0_MONFR</name>
<protein>
    <recommendedName>
        <fullName evidence="2">WLM domain-containing protein</fullName>
    </recommendedName>
</protein>
<dbReference type="VEuPathDB" id="FungiDB:MFRU_005g04430"/>
<feature type="compositionally biased region" description="Basic and acidic residues" evidence="1">
    <location>
        <begin position="242"/>
        <end position="251"/>
    </location>
</feature>
<evidence type="ECO:0000256" key="1">
    <source>
        <dbReference type="SAM" id="MobiDB-lite"/>
    </source>
</evidence>
<dbReference type="InterPro" id="IPR013536">
    <property type="entry name" value="WLM_dom"/>
</dbReference>
<dbReference type="AlphaFoldDB" id="A0A5M9JMB0"/>
<feature type="domain" description="WLM" evidence="2">
    <location>
        <begin position="1"/>
        <end position="202"/>
    </location>
</feature>
<proteinExistence type="predicted"/>
<dbReference type="PANTHER" id="PTHR30399:SF1">
    <property type="entry name" value="UTP PYROPHOSPHATASE"/>
    <property type="match status" value="1"/>
</dbReference>
<dbReference type="PANTHER" id="PTHR30399">
    <property type="entry name" value="UNCHARACTERIZED PROTEIN YGJP"/>
    <property type="match status" value="1"/>
</dbReference>
<feature type="region of interest" description="Disordered" evidence="1">
    <location>
        <begin position="226"/>
        <end position="251"/>
    </location>
</feature>
<dbReference type="PROSITE" id="PS51397">
    <property type="entry name" value="WLM"/>
    <property type="match status" value="1"/>
</dbReference>
<sequence length="251" mass="28138">MNKHHLSVASLEEYPPNLEFWGRNFNNGEVIQLVLKSPSTGRWLPFKFVQMVMMHELAHCKQMNHSGAFWKVRNEYSAEMRGLWERGYTGDGLWGQGVLLKDGAFTGDHLAEGELLPEHLCGGTFRSRGGGKKRKAQPKITYKEQKERRIRKKFGVNGVALGEDLATKTALENGKSNPSKPKVASSKRGRDLRAAAALARFEVNKEAPGMKDEDLVTDSEAESLVDDEVYIKPEPDDALDLDGSRLVDKKR</sequence>
<keyword evidence="4" id="KW-1185">Reference proteome</keyword>
<dbReference type="Pfam" id="PF08325">
    <property type="entry name" value="WLM"/>
    <property type="match status" value="1"/>
</dbReference>
<dbReference type="EMBL" id="VICG01000007">
    <property type="protein sequence ID" value="KAA8570381.1"/>
    <property type="molecule type" value="Genomic_DNA"/>
</dbReference>
<feature type="region of interest" description="Disordered" evidence="1">
    <location>
        <begin position="170"/>
        <end position="189"/>
    </location>
</feature>
<dbReference type="Gene3D" id="3.30.2010.10">
    <property type="entry name" value="Metalloproteases ('zincins'), catalytic domain"/>
    <property type="match status" value="1"/>
</dbReference>
<accession>A0A5M9JMB0</accession>
<evidence type="ECO:0000259" key="2">
    <source>
        <dbReference type="PROSITE" id="PS51397"/>
    </source>
</evidence>
<dbReference type="Proteomes" id="UP000322873">
    <property type="component" value="Unassembled WGS sequence"/>
</dbReference>
<reference evidence="3 4" key="1">
    <citation type="submission" date="2019-06" db="EMBL/GenBank/DDBJ databases">
        <title>Genome Sequence of the Brown Rot Fungal Pathogen Monilinia fructicola.</title>
        <authorList>
            <person name="De Miccolis Angelini R.M."/>
            <person name="Landi L."/>
            <person name="Abate D."/>
            <person name="Pollastro S."/>
            <person name="Romanazzi G."/>
            <person name="Faretra F."/>
        </authorList>
    </citation>
    <scope>NUCLEOTIDE SEQUENCE [LARGE SCALE GENOMIC DNA]</scope>
    <source>
        <strain evidence="3 4">Mfrc123</strain>
    </source>
</reference>
<dbReference type="InterPro" id="IPR053136">
    <property type="entry name" value="UTP_pyrophosphatase-like"/>
</dbReference>
<comment type="caution">
    <text evidence="3">The sequence shown here is derived from an EMBL/GenBank/DDBJ whole genome shotgun (WGS) entry which is preliminary data.</text>
</comment>
<evidence type="ECO:0000313" key="3">
    <source>
        <dbReference type="EMBL" id="KAA8570381.1"/>
    </source>
</evidence>